<gene>
    <name evidence="2" type="ORF">DGAL_LOCUS16066</name>
</gene>
<comment type="caution">
    <text evidence="2">The sequence shown here is derived from an EMBL/GenBank/DDBJ whole genome shotgun (WGS) entry which is preliminary data.</text>
</comment>
<sequence length="179" mass="19809">MFSPSSENQISMTGSNSLLAGSITRTGRPPISPLSIAIFTMLAKAKKAKRLVILDKEGTRQVFEDCHGSTTEGGHGGPKKTQEKIKSLFFWRGIVKDVINWIALIAGCEICKVNSTLQEVKTSLDCISKTISHYPDHVCLDEAITCSESSPDDLYEAAKQNMEQIQFSLQKFNTVRRKL</sequence>
<evidence type="ECO:0000313" key="3">
    <source>
        <dbReference type="Proteomes" id="UP000789390"/>
    </source>
</evidence>
<reference evidence="2" key="1">
    <citation type="submission" date="2021-11" db="EMBL/GenBank/DDBJ databases">
        <authorList>
            <person name="Schell T."/>
        </authorList>
    </citation>
    <scope>NUCLEOTIDE SEQUENCE</scope>
    <source>
        <strain evidence="2">M5</strain>
    </source>
</reference>
<feature type="domain" description="Integrase zinc-binding" evidence="1">
    <location>
        <begin position="56"/>
        <end position="114"/>
    </location>
</feature>
<dbReference type="Gene3D" id="1.10.340.70">
    <property type="match status" value="1"/>
</dbReference>
<keyword evidence="3" id="KW-1185">Reference proteome</keyword>
<dbReference type="EMBL" id="CAKKLH010000325">
    <property type="protein sequence ID" value="CAH0112351.1"/>
    <property type="molecule type" value="Genomic_DNA"/>
</dbReference>
<dbReference type="InterPro" id="IPR041588">
    <property type="entry name" value="Integrase_H2C2"/>
</dbReference>
<organism evidence="2 3">
    <name type="scientific">Daphnia galeata</name>
    <dbReference type="NCBI Taxonomy" id="27404"/>
    <lineage>
        <taxon>Eukaryota</taxon>
        <taxon>Metazoa</taxon>
        <taxon>Ecdysozoa</taxon>
        <taxon>Arthropoda</taxon>
        <taxon>Crustacea</taxon>
        <taxon>Branchiopoda</taxon>
        <taxon>Diplostraca</taxon>
        <taxon>Cladocera</taxon>
        <taxon>Anomopoda</taxon>
        <taxon>Daphniidae</taxon>
        <taxon>Daphnia</taxon>
    </lineage>
</organism>
<evidence type="ECO:0000313" key="2">
    <source>
        <dbReference type="EMBL" id="CAH0112351.1"/>
    </source>
</evidence>
<name>A0A8J2S1A7_9CRUS</name>
<dbReference type="Pfam" id="PF17921">
    <property type="entry name" value="Integrase_H2C2"/>
    <property type="match status" value="1"/>
</dbReference>
<accession>A0A8J2S1A7</accession>
<protein>
    <recommendedName>
        <fullName evidence="1">Integrase zinc-binding domain-containing protein</fullName>
    </recommendedName>
</protein>
<dbReference type="Proteomes" id="UP000789390">
    <property type="component" value="Unassembled WGS sequence"/>
</dbReference>
<evidence type="ECO:0000259" key="1">
    <source>
        <dbReference type="Pfam" id="PF17921"/>
    </source>
</evidence>
<proteinExistence type="predicted"/>
<dbReference type="OrthoDB" id="413122at2759"/>
<dbReference type="AlphaFoldDB" id="A0A8J2S1A7"/>